<dbReference type="eggNOG" id="KOG1426">
    <property type="taxonomic scope" value="Eukaryota"/>
</dbReference>
<dbReference type="AlphaFoldDB" id="A7RVA1"/>
<feature type="non-terminal residue" evidence="2">
    <location>
        <position position="1"/>
    </location>
</feature>
<gene>
    <name evidence="2" type="ORF">NEMVEDRAFT_v1g94829</name>
</gene>
<sequence length="567" mass="62945">RHLNLVELVHDMQLLKASDNSSPDYNHLCEVMAEVFRRTDGLVRQLQSMVELELRWDQELRDVHQGELHPSMAFFNEHHLQEASGYISLIKGAKAKELELLCYLKDVKFDPIEQEKVVGDLILKFENEAKSIEDASVGDGLLARMPKTRALRHSVIECAELLCNVTIQLSERKNPPGRSVSQGTFGSLTPELTGNSNSSPSFIRSLSAPDQLHKSISVQEGIPDLPRLQRWRTAIQKKTHPFPVNEQYHGEEDRTFVATINEIFAFIGSDPDTAETCSSFLLAARMRNERGRSRVEALSHMKDMVSKCCQLSDHVPHLLTAVASVISQGPGVEELACGGMVSEVRDAFCGVVQALLQRAATNPVIFSNSVVLMCTCPFSWNEERCLVRSGLLTLLDKLCALRRDRDAASRKVSAMAWASFQVLLNCLVEWENDGGHRSDEIEWSGLAYQVSMLITNYLTVVLKETHRDDKDALQYVLQLLQKIARSEMGRAILQQPCIASTLLSIFLDSHAPPKLVLSALGLCRVALPLMTAEGCDEVALPTSRSNLPSPDDLGKGTPVLEVASLLL</sequence>
<evidence type="ECO:0000256" key="1">
    <source>
        <dbReference type="SAM" id="MobiDB-lite"/>
    </source>
</evidence>
<dbReference type="OMA" id="KETHRDD"/>
<feature type="compositionally biased region" description="Polar residues" evidence="1">
    <location>
        <begin position="179"/>
        <end position="199"/>
    </location>
</feature>
<dbReference type="PhylomeDB" id="A7RVA1"/>
<reference evidence="2 3" key="1">
    <citation type="journal article" date="2007" name="Science">
        <title>Sea anemone genome reveals ancestral eumetazoan gene repertoire and genomic organization.</title>
        <authorList>
            <person name="Putnam N.H."/>
            <person name="Srivastava M."/>
            <person name="Hellsten U."/>
            <person name="Dirks B."/>
            <person name="Chapman J."/>
            <person name="Salamov A."/>
            <person name="Terry A."/>
            <person name="Shapiro H."/>
            <person name="Lindquist E."/>
            <person name="Kapitonov V.V."/>
            <person name="Jurka J."/>
            <person name="Genikhovich G."/>
            <person name="Grigoriev I.V."/>
            <person name="Lucas S.M."/>
            <person name="Steele R.E."/>
            <person name="Finnerty J.R."/>
            <person name="Technau U."/>
            <person name="Martindale M.Q."/>
            <person name="Rokhsar D.S."/>
        </authorList>
    </citation>
    <scope>NUCLEOTIDE SEQUENCE [LARGE SCALE GENOMIC DNA]</scope>
    <source>
        <strain evidence="3">CH2 X CH6</strain>
    </source>
</reference>
<protein>
    <submittedName>
        <fullName evidence="2">Uncharacterized protein</fullName>
    </submittedName>
</protein>
<proteinExistence type="predicted"/>
<dbReference type="STRING" id="45351.A7RVA1"/>
<dbReference type="InParanoid" id="A7RVA1"/>
<feature type="non-terminal residue" evidence="2">
    <location>
        <position position="567"/>
    </location>
</feature>
<dbReference type="PANTHER" id="PTHR46435">
    <property type="entry name" value="E3 UBIQUITIN-PROTEIN LIGASE HECTD4-RELATED"/>
    <property type="match status" value="1"/>
</dbReference>
<dbReference type="EMBL" id="DS469543">
    <property type="protein sequence ID" value="EDO44536.1"/>
    <property type="molecule type" value="Genomic_DNA"/>
</dbReference>
<evidence type="ECO:0000313" key="3">
    <source>
        <dbReference type="Proteomes" id="UP000001593"/>
    </source>
</evidence>
<organism evidence="2 3">
    <name type="scientific">Nematostella vectensis</name>
    <name type="common">Starlet sea anemone</name>
    <dbReference type="NCBI Taxonomy" id="45351"/>
    <lineage>
        <taxon>Eukaryota</taxon>
        <taxon>Metazoa</taxon>
        <taxon>Cnidaria</taxon>
        <taxon>Anthozoa</taxon>
        <taxon>Hexacorallia</taxon>
        <taxon>Actiniaria</taxon>
        <taxon>Edwardsiidae</taxon>
        <taxon>Nematostella</taxon>
    </lineage>
</organism>
<dbReference type="PANTHER" id="PTHR46435:SF1">
    <property type="entry name" value="E3 UBIQUITIN-PROTEIN LIGASE HECTD4-RELATED"/>
    <property type="match status" value="1"/>
</dbReference>
<dbReference type="InterPro" id="IPR043366">
    <property type="entry name" value="HECTD4"/>
</dbReference>
<dbReference type="Proteomes" id="UP000001593">
    <property type="component" value="Unassembled WGS sequence"/>
</dbReference>
<evidence type="ECO:0000313" key="2">
    <source>
        <dbReference type="EMBL" id="EDO44536.1"/>
    </source>
</evidence>
<accession>A7RVA1</accession>
<name>A7RVA1_NEMVE</name>
<feature type="region of interest" description="Disordered" evidence="1">
    <location>
        <begin position="173"/>
        <end position="199"/>
    </location>
</feature>
<dbReference type="HOGENOM" id="CLU_481118_0_0_1"/>
<keyword evidence="3" id="KW-1185">Reference proteome</keyword>